<organism evidence="2 3">
    <name type="scientific">Pseudonocardia aurantiaca</name>
    <dbReference type="NCBI Taxonomy" id="75290"/>
    <lineage>
        <taxon>Bacteria</taxon>
        <taxon>Bacillati</taxon>
        <taxon>Actinomycetota</taxon>
        <taxon>Actinomycetes</taxon>
        <taxon>Pseudonocardiales</taxon>
        <taxon>Pseudonocardiaceae</taxon>
        <taxon>Pseudonocardia</taxon>
    </lineage>
</organism>
<feature type="transmembrane region" description="Helical" evidence="1">
    <location>
        <begin position="12"/>
        <end position="32"/>
    </location>
</feature>
<keyword evidence="3" id="KW-1185">Reference proteome</keyword>
<feature type="transmembrane region" description="Helical" evidence="1">
    <location>
        <begin position="104"/>
        <end position="128"/>
    </location>
</feature>
<evidence type="ECO:0000313" key="3">
    <source>
        <dbReference type="Proteomes" id="UP001597145"/>
    </source>
</evidence>
<name>A0ABW4FV32_9PSEU</name>
<comment type="caution">
    <text evidence="2">The sequence shown here is derived from an EMBL/GenBank/DDBJ whole genome shotgun (WGS) entry which is preliminary data.</text>
</comment>
<proteinExistence type="predicted"/>
<sequence>MRIYAERPLRAALQLLSDLLVIAWVTLCVIVARTAQELLLQLQAPALALQGAGESIRGTFDDAARTASGVPFVGEDLARALGAGTDAGQSLATAGRDQAETISAVASGTAIGIVVLGCLPVLFLWLPLRFRYAREARSAVAVRAIDSDLLALRAITRRPVRKLLRIAPDPAAAWRREDREAIHALAALELRSLGLRAPRTPPD</sequence>
<evidence type="ECO:0000256" key="1">
    <source>
        <dbReference type="SAM" id="Phobius"/>
    </source>
</evidence>
<evidence type="ECO:0000313" key="2">
    <source>
        <dbReference type="EMBL" id="MFD1532912.1"/>
    </source>
</evidence>
<dbReference type="RefSeq" id="WP_343984602.1">
    <property type="nucleotide sequence ID" value="NZ_BAAAJG010000025.1"/>
</dbReference>
<accession>A0ABW4FV32</accession>
<keyword evidence="1" id="KW-1133">Transmembrane helix</keyword>
<keyword evidence="1" id="KW-0812">Transmembrane</keyword>
<dbReference type="Proteomes" id="UP001597145">
    <property type="component" value="Unassembled WGS sequence"/>
</dbReference>
<keyword evidence="1" id="KW-0472">Membrane</keyword>
<protein>
    <submittedName>
        <fullName evidence="2">Uncharacterized protein</fullName>
    </submittedName>
</protein>
<gene>
    <name evidence="2" type="ORF">ACFSCY_26150</name>
</gene>
<reference evidence="3" key="1">
    <citation type="journal article" date="2019" name="Int. J. Syst. Evol. Microbiol.">
        <title>The Global Catalogue of Microorganisms (GCM) 10K type strain sequencing project: providing services to taxonomists for standard genome sequencing and annotation.</title>
        <authorList>
            <consortium name="The Broad Institute Genomics Platform"/>
            <consortium name="The Broad Institute Genome Sequencing Center for Infectious Disease"/>
            <person name="Wu L."/>
            <person name="Ma J."/>
        </authorList>
    </citation>
    <scope>NUCLEOTIDE SEQUENCE [LARGE SCALE GENOMIC DNA]</scope>
    <source>
        <strain evidence="3">JCM 12165</strain>
    </source>
</reference>
<dbReference type="EMBL" id="JBHUCP010000022">
    <property type="protein sequence ID" value="MFD1532912.1"/>
    <property type="molecule type" value="Genomic_DNA"/>
</dbReference>